<name>A0A1U8Q6P0_NELNU</name>
<dbReference type="InterPro" id="IPR006867">
    <property type="entry name" value="DUF632"/>
</dbReference>
<feature type="coiled-coil region" evidence="1">
    <location>
        <begin position="290"/>
        <end position="347"/>
    </location>
</feature>
<proteinExistence type="predicted"/>
<keyword evidence="5" id="KW-1185">Reference proteome</keyword>
<dbReference type="FunCoup" id="A0A1U8Q6P0">
    <property type="interactions" value="670"/>
</dbReference>
<feature type="compositionally biased region" description="Pro residues" evidence="2">
    <location>
        <begin position="108"/>
        <end position="118"/>
    </location>
</feature>
<evidence type="ECO:0000256" key="1">
    <source>
        <dbReference type="SAM" id="Coils"/>
    </source>
</evidence>
<protein>
    <submittedName>
        <fullName evidence="6">Uncharacterized protein LOC104604244</fullName>
    </submittedName>
</protein>
<feature type="coiled-coil region" evidence="1">
    <location>
        <begin position="497"/>
        <end position="568"/>
    </location>
</feature>
<evidence type="ECO:0000259" key="3">
    <source>
        <dbReference type="Pfam" id="PF04782"/>
    </source>
</evidence>
<evidence type="ECO:0000313" key="6">
    <source>
        <dbReference type="RefSeq" id="XP_019054479.1"/>
    </source>
</evidence>
<feature type="compositionally biased region" description="Pro residues" evidence="2">
    <location>
        <begin position="74"/>
        <end position="94"/>
    </location>
</feature>
<evidence type="ECO:0000259" key="4">
    <source>
        <dbReference type="Pfam" id="PF04783"/>
    </source>
</evidence>
<dbReference type="PANTHER" id="PTHR21450">
    <property type="entry name" value="PROTEIN ALTERED PHOSPHATE STARVATION RESPONSE 1"/>
    <property type="match status" value="1"/>
</dbReference>
<feature type="domain" description="DUF632" evidence="3">
    <location>
        <begin position="186"/>
        <end position="493"/>
    </location>
</feature>
<accession>A0A1U8Q6P0</accession>
<sequence>MGCCYSRVEKEEMVSRCRARRRYMKQFVKARQAFSTAHTLYLRSLRGTGSALLQFANAETSLHRHHDPQHHLPPILPSPPLPPPTPPPPPPPMSPSSDNWTSVTASPALPPPPPPPPSSWDFWDPFAPTSSRSVTEEEWEATTTASEVPVPTAGASVAAPPSVVSVYSKDTKSELAMVVSKNSKDLVEIIKELDEYFLKASDAGGHVSLLLEVPHCGFAAQKTTGKVYNYGRSLSPLIWTRGSNSKSSSFGRLGEEIIGVDIGSGGFPSTSHSSTVERLYAWEKKLYQEVKNAETIKIEHKKRVAQLRKQEVKGRDYVKIEKSKKDIEKLESRMAVSSQAIESSSAEVARLRETELYPQLLELVKGLMCMWRSMYECNQVQTHIVQQLKFLNTPITTTYATSEILRQSTLQLELEVQQWYSAFCNLIQTQRDYIHSLTGWLRLSLFQFNTDFLTKTKQNSAIYCLCEDWQLEVDRIPDKVASEGIKSLLTVIHAVVAQQAEEQRQKKKSEAAFKELEKKVVQLRSLECKYGPFSILETSRTSRHRDPVAEKRAKVEILRSKAEEEKTKHEKLVGVTRAMTLNNLQMGFPNVFQAMTGFSSVCIQAFESVSNKSKSNGQGNELKRILP</sequence>
<dbReference type="InterPro" id="IPR006868">
    <property type="entry name" value="DUF630"/>
</dbReference>
<dbReference type="PANTHER" id="PTHR21450:SF23">
    <property type="entry name" value="PROTEIN ALTERED PHOSPHATE STARVATION RESPONSE 1"/>
    <property type="match status" value="1"/>
</dbReference>
<organism evidence="5 6">
    <name type="scientific">Nelumbo nucifera</name>
    <name type="common">Sacred lotus</name>
    <dbReference type="NCBI Taxonomy" id="4432"/>
    <lineage>
        <taxon>Eukaryota</taxon>
        <taxon>Viridiplantae</taxon>
        <taxon>Streptophyta</taxon>
        <taxon>Embryophyta</taxon>
        <taxon>Tracheophyta</taxon>
        <taxon>Spermatophyta</taxon>
        <taxon>Magnoliopsida</taxon>
        <taxon>Proteales</taxon>
        <taxon>Nelumbonaceae</taxon>
        <taxon>Nelumbo</taxon>
    </lineage>
</organism>
<dbReference type="InParanoid" id="A0A1U8Q6P0"/>
<dbReference type="RefSeq" id="XP_019054479.1">
    <property type="nucleotide sequence ID" value="XM_019198934.1"/>
</dbReference>
<evidence type="ECO:0000256" key="2">
    <source>
        <dbReference type="SAM" id="MobiDB-lite"/>
    </source>
</evidence>
<dbReference type="Pfam" id="PF04782">
    <property type="entry name" value="DUF632"/>
    <property type="match status" value="1"/>
</dbReference>
<dbReference type="AlphaFoldDB" id="A0A1U8Q6P0"/>
<dbReference type="Proteomes" id="UP000189703">
    <property type="component" value="Unplaced"/>
</dbReference>
<dbReference type="GeneID" id="104604244"/>
<dbReference type="KEGG" id="nnu:104604244"/>
<feature type="region of interest" description="Disordered" evidence="2">
    <location>
        <begin position="61"/>
        <end position="155"/>
    </location>
</feature>
<gene>
    <name evidence="6" type="primary">LOC104604244</name>
</gene>
<dbReference type="STRING" id="4432.A0A1U8Q6P0"/>
<keyword evidence="1" id="KW-0175">Coiled coil</keyword>
<reference evidence="6" key="1">
    <citation type="submission" date="2025-08" db="UniProtKB">
        <authorList>
            <consortium name="RefSeq"/>
        </authorList>
    </citation>
    <scope>IDENTIFICATION</scope>
</reference>
<dbReference type="Pfam" id="PF04783">
    <property type="entry name" value="DUF630"/>
    <property type="match status" value="1"/>
</dbReference>
<dbReference type="OMA" id="FMPSNEP"/>
<feature type="compositionally biased region" description="Low complexity" evidence="2">
    <location>
        <begin position="141"/>
        <end position="155"/>
    </location>
</feature>
<feature type="domain" description="DUF630" evidence="4">
    <location>
        <begin position="1"/>
        <end position="59"/>
    </location>
</feature>
<evidence type="ECO:0000313" key="5">
    <source>
        <dbReference type="Proteomes" id="UP000189703"/>
    </source>
</evidence>
<dbReference type="OrthoDB" id="1919226at2759"/>